<evidence type="ECO:0000313" key="5">
    <source>
        <dbReference type="Proteomes" id="UP000677234"/>
    </source>
</evidence>
<protein>
    <submittedName>
        <fullName evidence="2">HD-GYP domain-containing protein</fullName>
    </submittedName>
</protein>
<organism evidence="2 4">
    <name type="scientific">Brevibacillus composti</name>
    <dbReference type="NCBI Taxonomy" id="2796470"/>
    <lineage>
        <taxon>Bacteria</taxon>
        <taxon>Bacillati</taxon>
        <taxon>Bacillota</taxon>
        <taxon>Bacilli</taxon>
        <taxon>Bacillales</taxon>
        <taxon>Paenibacillaceae</taxon>
        <taxon>Brevibacillus</taxon>
    </lineage>
</organism>
<dbReference type="InterPro" id="IPR003607">
    <property type="entry name" value="HD/PDEase_dom"/>
</dbReference>
<dbReference type="InterPro" id="IPR037522">
    <property type="entry name" value="HD_GYP_dom"/>
</dbReference>
<evidence type="ECO:0000259" key="1">
    <source>
        <dbReference type="PROSITE" id="PS51832"/>
    </source>
</evidence>
<dbReference type="RefSeq" id="WP_198826849.1">
    <property type="nucleotide sequence ID" value="NZ_CP066308.1"/>
</dbReference>
<dbReference type="NCBIfam" id="TIGR00277">
    <property type="entry name" value="HDIG"/>
    <property type="match status" value="1"/>
</dbReference>
<evidence type="ECO:0000313" key="3">
    <source>
        <dbReference type="EMBL" id="QUO40304.1"/>
    </source>
</evidence>
<evidence type="ECO:0000313" key="2">
    <source>
        <dbReference type="EMBL" id="QQE73223.1"/>
    </source>
</evidence>
<dbReference type="CDD" id="cd00077">
    <property type="entry name" value="HDc"/>
    <property type="match status" value="1"/>
</dbReference>
<dbReference type="EMBL" id="CP066308">
    <property type="protein sequence ID" value="QQE73223.1"/>
    <property type="molecule type" value="Genomic_DNA"/>
</dbReference>
<dbReference type="PANTHER" id="PTHR43155">
    <property type="entry name" value="CYCLIC DI-GMP PHOSPHODIESTERASE PA4108-RELATED"/>
    <property type="match status" value="1"/>
</dbReference>
<keyword evidence="5" id="KW-1185">Reference proteome</keyword>
<dbReference type="Proteomes" id="UP000595847">
    <property type="component" value="Chromosome"/>
</dbReference>
<dbReference type="Pfam" id="PF13487">
    <property type="entry name" value="HD_5"/>
    <property type="match status" value="1"/>
</dbReference>
<feature type="domain" description="HD-GYP" evidence="1">
    <location>
        <begin position="116"/>
        <end position="313"/>
    </location>
</feature>
<reference evidence="3" key="2">
    <citation type="submission" date="2021-04" db="EMBL/GenBank/DDBJ databases">
        <title>Brevibacillus composti FJAT-54423, complete genome.</title>
        <authorList>
            <person name="Tang R."/>
        </authorList>
    </citation>
    <scope>NUCLEOTIDE SEQUENCE</scope>
    <source>
        <strain evidence="3">FJAT-54424</strain>
    </source>
</reference>
<dbReference type="PANTHER" id="PTHR43155:SF2">
    <property type="entry name" value="CYCLIC DI-GMP PHOSPHODIESTERASE PA4108"/>
    <property type="match status" value="1"/>
</dbReference>
<dbReference type="SUPFAM" id="SSF109604">
    <property type="entry name" value="HD-domain/PDEase-like"/>
    <property type="match status" value="1"/>
</dbReference>
<evidence type="ECO:0000313" key="4">
    <source>
        <dbReference type="Proteomes" id="UP000595847"/>
    </source>
</evidence>
<reference evidence="2 4" key="1">
    <citation type="submission" date="2020-12" db="EMBL/GenBank/DDBJ databases">
        <title>strain FJAT-54423T represents a novel species of the genus Brevibacillus.</title>
        <authorList>
            <person name="Tang R."/>
        </authorList>
    </citation>
    <scope>NUCLEOTIDE SEQUENCE [LARGE SCALE GENOMIC DNA]</scope>
    <source>
        <strain evidence="2 4">FJAT-54423</strain>
    </source>
</reference>
<proteinExistence type="predicted"/>
<accession>A0A7T5EIK6</accession>
<dbReference type="Proteomes" id="UP000677234">
    <property type="component" value="Chromosome"/>
</dbReference>
<dbReference type="KEGG" id="bcop:JD108_15085"/>
<dbReference type="AlphaFoldDB" id="A0A7T5EIK6"/>
<dbReference type="EMBL" id="CP073708">
    <property type="protein sequence ID" value="QUO40304.1"/>
    <property type="molecule type" value="Genomic_DNA"/>
</dbReference>
<sequence>MLLASVNHSLIGRVLEQDLYTDAGVLLLTKTTVLTENHIRMLRMQHIRNVYVSDHGWSEGDGEVISSQLLEMEIDHESVSSYLEAMEDTRRLFEAVQLDNMPKLEAFTEAFQKVAACTEKRMSLFRSLYVLEGADSYTYRHSINVGILSALIARLLKWDEEMVQVMGAAGFLHDIGKMKISKEILLKPDQLTKQEFEEMKKHTIYGYELINGMEGKCETLALCALLHHERLDGSGYPEGRTREEIPIACQVLAVADIFDAICSDRVYKTRTSPFEAAQQLWKLACDGLINIEIVQVFVHYIAQLYVGSRARLSDGDDVEIILIHQDEPMRPLVRRREEFIDLRYHRQLLIEKLIV</sequence>
<dbReference type="InterPro" id="IPR006675">
    <property type="entry name" value="HDIG_dom"/>
</dbReference>
<dbReference type="SMART" id="SM00471">
    <property type="entry name" value="HDc"/>
    <property type="match status" value="1"/>
</dbReference>
<gene>
    <name evidence="2" type="ORF">JD108_15085</name>
    <name evidence="3" type="ORF">KDJ56_15030</name>
</gene>
<name>A0A7T5EIK6_9BACL</name>
<dbReference type="Gene3D" id="1.10.3210.10">
    <property type="entry name" value="Hypothetical protein af1432"/>
    <property type="match status" value="1"/>
</dbReference>
<dbReference type="PROSITE" id="PS51832">
    <property type="entry name" value="HD_GYP"/>
    <property type="match status" value="1"/>
</dbReference>